<sequence length="818" mass="89428">MARELSSPEGTTEVQRTQHHDDDNPQAQLIASLRSQIGDLLNQVNQLNGKLVQSYDRVSDLEDTLHVTSSNLRSTTLQISQLEIERAQHLSALNTGLLVEKSTITAELTRLMERVTEETAQRGQAESAKDEIEKDLDDLSANLFAQANTMVAEARYARSLSERKAEEAEEALKGTEEAISLMQVRMQLLRDEKERCERETEAMHELMGKGKWVLRDRSTDVMSPPPRLSASTVPHHEFLLFLSHVRALRTSGDQIPALASLLQLPFIARLQAEDSDPTLRLDLAPSLNWLTRRSVLSAIHSGQLIVEPVASHRLHLDPSLATSILSPSSIHDLTCALCGKQLFPVSVDSSRPRPHLGHQSSASWVSTSRFIKSQLSTPSSPRTTPSTDSLTPVIAPPQTYVFRLALPPPTTPTNGPPKSTPMYPLCHDGFCLIRLRSTCELWQFVRISLIEHVWNEPRPPPPKIPRSHSDSLENGHATAATTPTGSFPPAVPPRRNVAARVGNLWGMGIGALSREKSASRGATPPPEPEMEKRRLPPPYPRTSSPTISRRESIESNSLPKPPLPPRRRPTNEVHASPSPAKSARDRTPEPDTPTKVGGVLQNLFGSESDVPSDKTTILEEGASLVGSDAATVVAKPENSGLLTPRSEQSDGFETPPEQMHGIEPPAESSPQAGPAPDPAHLFVANTQLPVPRPISQAADVDSGRQDAERNLPSMAAANEEEALSSPEKSNVPESPQVRVPPSPPLVTTNASPRPPPPLPRRAAARERPMSMLKSPCRKWLGCSIEISVTSACRGGRRSQTRACPSRTRPNRTRRPKNL</sequence>
<dbReference type="GO" id="GO:0006887">
    <property type="term" value="P:exocytosis"/>
    <property type="evidence" value="ECO:0007669"/>
    <property type="project" value="TreeGrafter"/>
</dbReference>
<dbReference type="GO" id="GO:0070319">
    <property type="term" value="C:Golgi to plasma membrane transport vesicle"/>
    <property type="evidence" value="ECO:0007669"/>
    <property type="project" value="TreeGrafter"/>
</dbReference>
<dbReference type="SUPFAM" id="SSF144284">
    <property type="entry name" value="Sec2 N-terminal region"/>
    <property type="match status" value="1"/>
</dbReference>
<dbReference type="PANTHER" id="PTHR14430:SF0">
    <property type="entry name" value="SEC2P DOMAIN-CONTAINING PROTEIN"/>
    <property type="match status" value="1"/>
</dbReference>
<name>A0A9P6B5C6_9AGAM</name>
<evidence type="ECO:0000256" key="1">
    <source>
        <dbReference type="ARBA" id="ARBA00023054"/>
    </source>
</evidence>
<feature type="coiled-coil region" evidence="2">
    <location>
        <begin position="122"/>
        <end position="209"/>
    </location>
</feature>
<evidence type="ECO:0000259" key="4">
    <source>
        <dbReference type="Pfam" id="PF06428"/>
    </source>
</evidence>
<dbReference type="CDD" id="cd21044">
    <property type="entry name" value="Rab11BD_RAB3IP_like"/>
    <property type="match status" value="1"/>
</dbReference>
<feature type="region of interest" description="Disordered" evidence="3">
    <location>
        <begin position="1"/>
        <end position="24"/>
    </location>
</feature>
<feature type="region of interest" description="Disordered" evidence="3">
    <location>
        <begin position="455"/>
        <end position="494"/>
    </location>
</feature>
<dbReference type="Gene3D" id="6.10.140.910">
    <property type="match status" value="1"/>
</dbReference>
<protein>
    <recommendedName>
        <fullName evidence="4">GDP/GTP exchange factor Sec2 N-terminal domain-containing protein</fullName>
    </recommendedName>
</protein>
<feature type="domain" description="GDP/GTP exchange factor Sec2 N-terminal" evidence="4">
    <location>
        <begin position="59"/>
        <end position="190"/>
    </location>
</feature>
<evidence type="ECO:0000256" key="2">
    <source>
        <dbReference type="SAM" id="Coils"/>
    </source>
</evidence>
<dbReference type="OrthoDB" id="1748564at2759"/>
<dbReference type="Pfam" id="PF06428">
    <property type="entry name" value="Sec2p"/>
    <property type="match status" value="1"/>
</dbReference>
<organism evidence="5 6">
    <name type="scientific">Hydnum rufescens UP504</name>
    <dbReference type="NCBI Taxonomy" id="1448309"/>
    <lineage>
        <taxon>Eukaryota</taxon>
        <taxon>Fungi</taxon>
        <taxon>Dikarya</taxon>
        <taxon>Basidiomycota</taxon>
        <taxon>Agaricomycotina</taxon>
        <taxon>Agaricomycetes</taxon>
        <taxon>Cantharellales</taxon>
        <taxon>Hydnaceae</taxon>
        <taxon>Hydnum</taxon>
    </lineage>
</organism>
<feature type="compositionally biased region" description="Basic residues" evidence="3">
    <location>
        <begin position="808"/>
        <end position="818"/>
    </location>
</feature>
<comment type="caution">
    <text evidence="5">The sequence shown here is derived from an EMBL/GenBank/DDBJ whole genome shotgun (WGS) entry which is preliminary data.</text>
</comment>
<dbReference type="AlphaFoldDB" id="A0A9P6B5C6"/>
<keyword evidence="1 2" id="KW-0175">Coiled coil</keyword>
<keyword evidence="6" id="KW-1185">Reference proteome</keyword>
<dbReference type="InterPro" id="IPR009449">
    <property type="entry name" value="Sec2_N"/>
</dbReference>
<evidence type="ECO:0000313" key="6">
    <source>
        <dbReference type="Proteomes" id="UP000886523"/>
    </source>
</evidence>
<evidence type="ECO:0000256" key="3">
    <source>
        <dbReference type="SAM" id="MobiDB-lite"/>
    </source>
</evidence>
<feature type="region of interest" description="Disordered" evidence="3">
    <location>
        <begin position="510"/>
        <end position="773"/>
    </location>
</feature>
<feature type="region of interest" description="Disordered" evidence="3">
    <location>
        <begin position="791"/>
        <end position="818"/>
    </location>
</feature>
<reference evidence="5" key="1">
    <citation type="journal article" date="2020" name="Nat. Commun.">
        <title>Large-scale genome sequencing of mycorrhizal fungi provides insights into the early evolution of symbiotic traits.</title>
        <authorList>
            <person name="Miyauchi S."/>
            <person name="Kiss E."/>
            <person name="Kuo A."/>
            <person name="Drula E."/>
            <person name="Kohler A."/>
            <person name="Sanchez-Garcia M."/>
            <person name="Morin E."/>
            <person name="Andreopoulos B."/>
            <person name="Barry K.W."/>
            <person name="Bonito G."/>
            <person name="Buee M."/>
            <person name="Carver A."/>
            <person name="Chen C."/>
            <person name="Cichocki N."/>
            <person name="Clum A."/>
            <person name="Culley D."/>
            <person name="Crous P.W."/>
            <person name="Fauchery L."/>
            <person name="Girlanda M."/>
            <person name="Hayes R.D."/>
            <person name="Keri Z."/>
            <person name="LaButti K."/>
            <person name="Lipzen A."/>
            <person name="Lombard V."/>
            <person name="Magnuson J."/>
            <person name="Maillard F."/>
            <person name="Murat C."/>
            <person name="Nolan M."/>
            <person name="Ohm R.A."/>
            <person name="Pangilinan J."/>
            <person name="Pereira M.F."/>
            <person name="Perotto S."/>
            <person name="Peter M."/>
            <person name="Pfister S."/>
            <person name="Riley R."/>
            <person name="Sitrit Y."/>
            <person name="Stielow J.B."/>
            <person name="Szollosi G."/>
            <person name="Zifcakova L."/>
            <person name="Stursova M."/>
            <person name="Spatafora J.W."/>
            <person name="Tedersoo L."/>
            <person name="Vaario L.M."/>
            <person name="Yamada A."/>
            <person name="Yan M."/>
            <person name="Wang P."/>
            <person name="Xu J."/>
            <person name="Bruns T."/>
            <person name="Baldrian P."/>
            <person name="Vilgalys R."/>
            <person name="Dunand C."/>
            <person name="Henrissat B."/>
            <person name="Grigoriev I.V."/>
            <person name="Hibbett D."/>
            <person name="Nagy L.G."/>
            <person name="Martin F.M."/>
        </authorList>
    </citation>
    <scope>NUCLEOTIDE SEQUENCE</scope>
    <source>
        <strain evidence="5">UP504</strain>
    </source>
</reference>
<proteinExistence type="predicted"/>
<dbReference type="GO" id="GO:0005085">
    <property type="term" value="F:guanyl-nucleotide exchange factor activity"/>
    <property type="evidence" value="ECO:0007669"/>
    <property type="project" value="InterPro"/>
</dbReference>
<gene>
    <name evidence="5" type="ORF">BS47DRAFT_475012</name>
</gene>
<accession>A0A9P6B5C6</accession>
<evidence type="ECO:0000313" key="5">
    <source>
        <dbReference type="EMBL" id="KAF9517697.1"/>
    </source>
</evidence>
<dbReference type="PANTHER" id="PTHR14430">
    <property type="entry name" value="RABIN3-RELATED"/>
    <property type="match status" value="1"/>
</dbReference>
<dbReference type="EMBL" id="MU128930">
    <property type="protein sequence ID" value="KAF9517697.1"/>
    <property type="molecule type" value="Genomic_DNA"/>
</dbReference>
<dbReference type="Proteomes" id="UP000886523">
    <property type="component" value="Unassembled WGS sequence"/>
</dbReference>
<dbReference type="GO" id="GO:0051286">
    <property type="term" value="C:cell tip"/>
    <property type="evidence" value="ECO:0007669"/>
    <property type="project" value="TreeGrafter"/>
</dbReference>
<dbReference type="InterPro" id="IPR040351">
    <property type="entry name" value="RAB3IL/RAB3IP/Sec2"/>
</dbReference>